<name>A0A3S4KIN9_CITKO</name>
<gene>
    <name evidence="1" type="primary">pphA_2</name>
    <name evidence="1" type="ORF">NCTC11075_00546</name>
</gene>
<dbReference type="AlphaFoldDB" id="A0A3S4KIN9"/>
<dbReference type="GO" id="GO:0004722">
    <property type="term" value="F:protein serine/threonine phosphatase activity"/>
    <property type="evidence" value="ECO:0007669"/>
    <property type="project" value="UniProtKB-EC"/>
</dbReference>
<accession>A0A3S4KIN9</accession>
<dbReference type="EC" id="3.1.3.16" evidence="1"/>
<dbReference type="SUPFAM" id="SSF56300">
    <property type="entry name" value="Metallo-dependent phosphatases"/>
    <property type="match status" value="1"/>
</dbReference>
<keyword evidence="1" id="KW-0378">Hydrolase</keyword>
<evidence type="ECO:0000313" key="2">
    <source>
        <dbReference type="Proteomes" id="UP000270272"/>
    </source>
</evidence>
<sequence>MKQPENVYQKIEGSQWRHVWIVGDLHGCFSLLMEKLRQCRFDPWQDLLVSVGECDRPWA</sequence>
<dbReference type="InterPro" id="IPR029052">
    <property type="entry name" value="Metallo-depent_PP-like"/>
</dbReference>
<dbReference type="Proteomes" id="UP000270272">
    <property type="component" value="Chromosome"/>
</dbReference>
<protein>
    <submittedName>
        <fullName evidence="1">Serine/threonine protein phosphatase 1</fullName>
        <ecNumber evidence="1">3.1.3.16</ecNumber>
    </submittedName>
</protein>
<organism evidence="1 2">
    <name type="scientific">Citrobacter koseri</name>
    <name type="common">Citrobacter diversus</name>
    <dbReference type="NCBI Taxonomy" id="545"/>
    <lineage>
        <taxon>Bacteria</taxon>
        <taxon>Pseudomonadati</taxon>
        <taxon>Pseudomonadota</taxon>
        <taxon>Gammaproteobacteria</taxon>
        <taxon>Enterobacterales</taxon>
        <taxon>Enterobacteriaceae</taxon>
        <taxon>Citrobacter</taxon>
    </lineage>
</organism>
<reference evidence="1 2" key="1">
    <citation type="submission" date="2018-12" db="EMBL/GenBank/DDBJ databases">
        <authorList>
            <consortium name="Pathogen Informatics"/>
        </authorList>
    </citation>
    <scope>NUCLEOTIDE SEQUENCE [LARGE SCALE GENOMIC DNA]</scope>
    <source>
        <strain evidence="1 2">NCTC11075</strain>
    </source>
</reference>
<dbReference type="EMBL" id="LR134204">
    <property type="protein sequence ID" value="VEB84784.1"/>
    <property type="molecule type" value="Genomic_DNA"/>
</dbReference>
<dbReference type="Gene3D" id="3.60.21.10">
    <property type="match status" value="1"/>
</dbReference>
<proteinExistence type="predicted"/>
<evidence type="ECO:0000313" key="1">
    <source>
        <dbReference type="EMBL" id="VEB84784.1"/>
    </source>
</evidence>